<dbReference type="SUPFAM" id="SSF82199">
    <property type="entry name" value="SET domain"/>
    <property type="match status" value="1"/>
</dbReference>
<evidence type="ECO:0000256" key="14">
    <source>
        <dbReference type="SAM" id="MobiDB-lite"/>
    </source>
</evidence>
<evidence type="ECO:0000256" key="2">
    <source>
        <dbReference type="ARBA" id="ARBA00004123"/>
    </source>
</evidence>
<keyword evidence="10" id="KW-0804">Transcription</keyword>
<evidence type="ECO:0000256" key="11">
    <source>
        <dbReference type="ARBA" id="ARBA00023242"/>
    </source>
</evidence>
<dbReference type="Pfam" id="PF17907">
    <property type="entry name" value="AWS"/>
    <property type="match status" value="1"/>
</dbReference>
<feature type="compositionally biased region" description="Polar residues" evidence="14">
    <location>
        <begin position="625"/>
        <end position="645"/>
    </location>
</feature>
<feature type="domain" description="SET" evidence="16">
    <location>
        <begin position="104"/>
        <end position="221"/>
    </location>
</feature>
<evidence type="ECO:0000259" key="16">
    <source>
        <dbReference type="PROSITE" id="PS50280"/>
    </source>
</evidence>
<dbReference type="InterPro" id="IPR001214">
    <property type="entry name" value="SET_dom"/>
</dbReference>
<evidence type="ECO:0000313" key="20">
    <source>
        <dbReference type="Proteomes" id="UP000245383"/>
    </source>
</evidence>
<evidence type="ECO:0000256" key="7">
    <source>
        <dbReference type="ARBA" id="ARBA00022679"/>
    </source>
</evidence>
<keyword evidence="6" id="KW-0489">Methyltransferase</keyword>
<dbReference type="GO" id="GO:0032259">
    <property type="term" value="P:methylation"/>
    <property type="evidence" value="ECO:0007669"/>
    <property type="project" value="UniProtKB-KW"/>
</dbReference>
<evidence type="ECO:0000259" key="15">
    <source>
        <dbReference type="PROSITE" id="PS50020"/>
    </source>
</evidence>
<dbReference type="InterPro" id="IPR042294">
    <property type="entry name" value="SETD2_animal"/>
</dbReference>
<dbReference type="PANTHER" id="PTHR46711:SF1">
    <property type="entry name" value="HISTONE-LYSINE N-METHYLTRANSFERASE SETD2"/>
    <property type="match status" value="1"/>
</dbReference>
<keyword evidence="7" id="KW-0808">Transferase</keyword>
<feature type="region of interest" description="Disordered" evidence="14">
    <location>
        <begin position="617"/>
        <end position="645"/>
    </location>
</feature>
<dbReference type="InterPro" id="IPR017923">
    <property type="entry name" value="TFIIS_N"/>
</dbReference>
<dbReference type="PROSITE" id="PS50868">
    <property type="entry name" value="POST_SET"/>
    <property type="match status" value="1"/>
</dbReference>
<evidence type="ECO:0000256" key="13">
    <source>
        <dbReference type="ARBA" id="ARBA00047545"/>
    </source>
</evidence>
<dbReference type="Gene3D" id="1.10.1740.100">
    <property type="entry name" value="Set2, Rpb1 interacting domain"/>
    <property type="match status" value="1"/>
</dbReference>
<dbReference type="GO" id="GO:0140955">
    <property type="term" value="F:histone H3K36 trimethyltransferase activity"/>
    <property type="evidence" value="ECO:0007669"/>
    <property type="project" value="UniProtKB-EC"/>
</dbReference>
<evidence type="ECO:0000259" key="17">
    <source>
        <dbReference type="PROSITE" id="PS50868"/>
    </source>
</evidence>
<feature type="region of interest" description="Disordered" evidence="14">
    <location>
        <begin position="289"/>
        <end position="309"/>
    </location>
</feature>
<dbReference type="GO" id="GO:0005634">
    <property type="term" value="C:nucleus"/>
    <property type="evidence" value="ECO:0007669"/>
    <property type="project" value="UniProtKB-SubCell"/>
</dbReference>
<dbReference type="GO" id="GO:0005694">
    <property type="term" value="C:chromosome"/>
    <property type="evidence" value="ECO:0007669"/>
    <property type="project" value="UniProtKB-SubCell"/>
</dbReference>
<evidence type="ECO:0000256" key="8">
    <source>
        <dbReference type="ARBA" id="ARBA00022691"/>
    </source>
</evidence>
<accession>A0A2T9YK70</accession>
<dbReference type="Pfam" id="PF08711">
    <property type="entry name" value="Med26"/>
    <property type="match status" value="1"/>
</dbReference>
<dbReference type="InterPro" id="IPR013257">
    <property type="entry name" value="SRI"/>
</dbReference>
<keyword evidence="9" id="KW-0805">Transcription regulation</keyword>
<dbReference type="Pfam" id="PF00856">
    <property type="entry name" value="SET"/>
    <property type="match status" value="1"/>
</dbReference>
<feature type="domain" description="AWS" evidence="18">
    <location>
        <begin position="53"/>
        <end position="102"/>
    </location>
</feature>
<comment type="subcellular location">
    <subcellularLocation>
        <location evidence="3">Chromosome</location>
    </subcellularLocation>
    <subcellularLocation>
        <location evidence="2">Nucleus</location>
    </subcellularLocation>
</comment>
<keyword evidence="8" id="KW-0949">S-adenosyl-L-methionine</keyword>
<dbReference type="InterPro" id="IPR003616">
    <property type="entry name" value="Post-SET_dom"/>
</dbReference>
<evidence type="ECO:0000256" key="1">
    <source>
        <dbReference type="ARBA" id="ARBA00003901"/>
    </source>
</evidence>
<dbReference type="InterPro" id="IPR006560">
    <property type="entry name" value="AWS_dom"/>
</dbReference>
<dbReference type="InterPro" id="IPR035441">
    <property type="entry name" value="TFIIS/LEDGF_dom_sf"/>
</dbReference>
<evidence type="ECO:0000259" key="18">
    <source>
        <dbReference type="PROSITE" id="PS51215"/>
    </source>
</evidence>
<dbReference type="Proteomes" id="UP000245383">
    <property type="component" value="Unassembled WGS sequence"/>
</dbReference>
<evidence type="ECO:0000313" key="19">
    <source>
        <dbReference type="EMBL" id="PVU92727.1"/>
    </source>
</evidence>
<dbReference type="InterPro" id="IPR001202">
    <property type="entry name" value="WW_dom"/>
</dbReference>
<dbReference type="Pfam" id="PF08236">
    <property type="entry name" value="SRI"/>
    <property type="match status" value="1"/>
</dbReference>
<dbReference type="SMART" id="SM00317">
    <property type="entry name" value="SET"/>
    <property type="match status" value="1"/>
</dbReference>
<feature type="region of interest" description="Disordered" evidence="14">
    <location>
        <begin position="686"/>
        <end position="789"/>
    </location>
</feature>
<gene>
    <name evidence="19" type="ORF">BB561_003651</name>
</gene>
<dbReference type="PROSITE" id="PS50020">
    <property type="entry name" value="WW_DOMAIN_2"/>
    <property type="match status" value="1"/>
</dbReference>
<dbReference type="PANTHER" id="PTHR46711">
    <property type="entry name" value="HISTONE-LYSINE N-METHYLTRANSFERASE SETD2"/>
    <property type="match status" value="1"/>
</dbReference>
<evidence type="ECO:0000256" key="6">
    <source>
        <dbReference type="ARBA" id="ARBA00022603"/>
    </source>
</evidence>
<evidence type="ECO:0000256" key="9">
    <source>
        <dbReference type="ARBA" id="ARBA00023015"/>
    </source>
</evidence>
<evidence type="ECO:0000256" key="4">
    <source>
        <dbReference type="ARBA" id="ARBA00012178"/>
    </source>
</evidence>
<feature type="compositionally biased region" description="Polar residues" evidence="14">
    <location>
        <begin position="474"/>
        <end position="553"/>
    </location>
</feature>
<dbReference type="SUPFAM" id="SSF51045">
    <property type="entry name" value="WW domain"/>
    <property type="match status" value="1"/>
</dbReference>
<protein>
    <recommendedName>
        <fullName evidence="4">[histone H3]-lysine(36) N-trimethyltransferase</fullName>
        <ecNumber evidence="4">2.1.1.359</ecNumber>
    </recommendedName>
    <alternativeName>
        <fullName evidence="12">SET domain-containing protein 2</fullName>
    </alternativeName>
</protein>
<feature type="region of interest" description="Disordered" evidence="14">
    <location>
        <begin position="474"/>
        <end position="554"/>
    </location>
</feature>
<feature type="domain" description="WW" evidence="15">
    <location>
        <begin position="657"/>
        <end position="690"/>
    </location>
</feature>
<dbReference type="InterPro" id="IPR036020">
    <property type="entry name" value="WW_dom_sf"/>
</dbReference>
<organism evidence="19 20">
    <name type="scientific">Smittium simulii</name>
    <dbReference type="NCBI Taxonomy" id="133385"/>
    <lineage>
        <taxon>Eukaryota</taxon>
        <taxon>Fungi</taxon>
        <taxon>Fungi incertae sedis</taxon>
        <taxon>Zoopagomycota</taxon>
        <taxon>Kickxellomycotina</taxon>
        <taxon>Harpellomycetes</taxon>
        <taxon>Harpellales</taxon>
        <taxon>Legeriomycetaceae</taxon>
        <taxon>Smittium</taxon>
    </lineage>
</organism>
<comment type="function">
    <text evidence="1">Histone methyltransferase that trimethylates histone H3 'Lys-36' forming H3K36me3. Involved in transcription elongation as well as in transcription repression.</text>
</comment>
<feature type="compositionally biased region" description="Basic and acidic residues" evidence="14">
    <location>
        <begin position="744"/>
        <end position="753"/>
    </location>
</feature>
<reference evidence="19 20" key="1">
    <citation type="journal article" date="2018" name="MBio">
        <title>Comparative Genomics Reveals the Core Gene Toolbox for the Fungus-Insect Symbiosis.</title>
        <authorList>
            <person name="Wang Y."/>
            <person name="Stata M."/>
            <person name="Wang W."/>
            <person name="Stajich J.E."/>
            <person name="White M.M."/>
            <person name="Moncalvo J.M."/>
        </authorList>
    </citation>
    <scope>NUCLEOTIDE SEQUENCE [LARGE SCALE GENOMIC DNA]</scope>
    <source>
        <strain evidence="19 20">SWE-8-4</strain>
    </source>
</reference>
<dbReference type="SMART" id="SM00570">
    <property type="entry name" value="AWS"/>
    <property type="match status" value="1"/>
</dbReference>
<dbReference type="CDD" id="cd00201">
    <property type="entry name" value="WW"/>
    <property type="match status" value="1"/>
</dbReference>
<keyword evidence="11" id="KW-0539">Nucleus</keyword>
<feature type="compositionally biased region" description="Acidic residues" evidence="14">
    <location>
        <begin position="290"/>
        <end position="306"/>
    </location>
</feature>
<evidence type="ECO:0000256" key="10">
    <source>
        <dbReference type="ARBA" id="ARBA00023163"/>
    </source>
</evidence>
<name>A0A2T9YK70_9FUNG</name>
<dbReference type="PROSITE" id="PS51215">
    <property type="entry name" value="AWS"/>
    <property type="match status" value="1"/>
</dbReference>
<dbReference type="EMBL" id="MBFR01000151">
    <property type="protein sequence ID" value="PVU92727.1"/>
    <property type="molecule type" value="Genomic_DNA"/>
</dbReference>
<dbReference type="EC" id="2.1.1.359" evidence="4"/>
<dbReference type="OrthoDB" id="422362at2759"/>
<feature type="compositionally biased region" description="Basic and acidic residues" evidence="14">
    <location>
        <begin position="768"/>
        <end position="777"/>
    </location>
</feature>
<comment type="catalytic activity">
    <reaction evidence="13">
        <text>L-lysyl(36)-[histone H3] + 3 S-adenosyl-L-methionine = N(6),N(6),N(6)-trimethyl-L-lysyl(36)-[histone H3] + 3 S-adenosyl-L-homocysteine + 3 H(+)</text>
        <dbReference type="Rhea" id="RHEA:60324"/>
        <dbReference type="Rhea" id="RHEA-COMP:9785"/>
        <dbReference type="Rhea" id="RHEA-COMP:15536"/>
        <dbReference type="ChEBI" id="CHEBI:15378"/>
        <dbReference type="ChEBI" id="CHEBI:29969"/>
        <dbReference type="ChEBI" id="CHEBI:57856"/>
        <dbReference type="ChEBI" id="CHEBI:59789"/>
        <dbReference type="ChEBI" id="CHEBI:61961"/>
        <dbReference type="EC" id="2.1.1.359"/>
    </reaction>
</comment>
<dbReference type="GO" id="GO:0006355">
    <property type="term" value="P:regulation of DNA-templated transcription"/>
    <property type="evidence" value="ECO:0007669"/>
    <property type="project" value="InterPro"/>
</dbReference>
<feature type="compositionally biased region" description="Basic and acidic residues" evidence="14">
    <location>
        <begin position="686"/>
        <end position="704"/>
    </location>
</feature>
<dbReference type="SUPFAM" id="SSF47676">
    <property type="entry name" value="Conserved domain common to transcription factors TFIIS, elongin A, CRSP70"/>
    <property type="match status" value="1"/>
</dbReference>
<keyword evidence="5" id="KW-0158">Chromosome</keyword>
<dbReference type="InterPro" id="IPR038190">
    <property type="entry name" value="SRI_sf"/>
</dbReference>
<proteinExistence type="predicted"/>
<comment type="caution">
    <text evidence="19">The sequence shown here is derived from an EMBL/GenBank/DDBJ whole genome shotgun (WGS) entry which is preliminary data.</text>
</comment>
<evidence type="ECO:0000256" key="3">
    <source>
        <dbReference type="ARBA" id="ARBA00004286"/>
    </source>
</evidence>
<evidence type="ECO:0000256" key="12">
    <source>
        <dbReference type="ARBA" id="ARBA00030091"/>
    </source>
</evidence>
<dbReference type="InterPro" id="IPR046341">
    <property type="entry name" value="SET_dom_sf"/>
</dbReference>
<keyword evidence="20" id="KW-1185">Reference proteome</keyword>
<dbReference type="AlphaFoldDB" id="A0A2T9YK70"/>
<evidence type="ECO:0000256" key="5">
    <source>
        <dbReference type="ARBA" id="ARBA00022454"/>
    </source>
</evidence>
<dbReference type="STRING" id="133385.A0A2T9YK70"/>
<sequence>MEVQTDFILDHSVDPETLDYLVMDEISKEATIKFEYLNSTLFVGVLKGASVTEDDMSCQCDHEWKACGEKAECINRLVQMECHPLLCPTGPACKNRRFQKKEYSKIRIGDAGKKGYGIYAEENIKSGQFIIEYTGEMVSMSDFITRTHKYTEIGQIHHYFMSVDQHQVIDATLKGNAARFINHSCNPNCALQRWIVAGQIRMGIFALREIKIGQELSFDYKFERFEGSEPQKCYCGDELCKGVIGVTKEIKESTIEGLEDGESDKDLDLEIEKECVTFEQKEILRHDFNSSDDDSEYVNSEEDSDGDYNQNNYHGLNSSEEVLKLVQIMLRSSGEKRHIMLITSKLLETKNKKLLSIFVSFHGLRILRLWLLENSENESVIIPVLQCIDTMPIKTRNTVIENKIEPIVMNFCKSRDEFIADLAREIIKKWSLLKNVYKIPKRKPGQNVQDINLPNLSNQLSFFVSKKSTTSNDSSFTQVGALSSQPTQNSVISSASTEINNTDSTKNTFSEFKNSKTNDSWDNQSNNPEDNYSQKANFKNSCQGGFTEKQSSFGKERNFIKAQGGSRWGSINTNYNNPTNNFSKNEPSNQTVNNSFGTDFDHRDLKTRAENSNNLWHSNKKTQHDGNNFNENSNHAINTNQYSNQREYSNYKLKGGKKLKSGWYPAKSQDGRTYYYSEMNKDILWDPPYEKDDDVSSHKTEFNKNIKKSSNNSKRQSKAESGGSTYEYGESQAGENSTKKNNKRDKSEIRANEDSNLNENTHKKHKKPDPLKVEAEKKKKHSQEKKATSTIATHVVKALTRKLLDLDKDQFKHEAKKITKILFEKEKKFCEVNNKEFNPKHLIELSAHKIKKINDFITVYLDKLVASKSLKDPPTT</sequence>
<dbReference type="PROSITE" id="PS50280">
    <property type="entry name" value="SET"/>
    <property type="match status" value="1"/>
</dbReference>
<dbReference type="Gene3D" id="2.170.270.10">
    <property type="entry name" value="SET domain"/>
    <property type="match status" value="1"/>
</dbReference>
<feature type="domain" description="Post-SET" evidence="17">
    <location>
        <begin position="229"/>
        <end position="245"/>
    </location>
</feature>